<protein>
    <recommendedName>
        <fullName evidence="3">DUF2357 domain-containing protein</fullName>
    </recommendedName>
</protein>
<dbReference type="EMBL" id="JAHQZT010000006">
    <property type="protein sequence ID" value="MBV0932851.1"/>
    <property type="molecule type" value="Genomic_DNA"/>
</dbReference>
<reference evidence="1 2" key="1">
    <citation type="submission" date="2021-06" db="EMBL/GenBank/DDBJ databases">
        <title>Bacterium isolated from marine sediment.</title>
        <authorList>
            <person name="Zhu K.-L."/>
            <person name="Du Z.-J."/>
            <person name="Liang Q.-Y."/>
        </authorList>
    </citation>
    <scope>NUCLEOTIDE SEQUENCE [LARGE SCALE GENOMIC DNA]</scope>
    <source>
        <strain evidence="1 2">A346</strain>
    </source>
</reference>
<dbReference type="Proteomes" id="UP000755551">
    <property type="component" value="Unassembled WGS sequence"/>
</dbReference>
<evidence type="ECO:0000313" key="2">
    <source>
        <dbReference type="Proteomes" id="UP000755551"/>
    </source>
</evidence>
<organism evidence="1 2">
    <name type="scientific">Marinobacterium weihaiense</name>
    <dbReference type="NCBI Taxonomy" id="2851016"/>
    <lineage>
        <taxon>Bacteria</taxon>
        <taxon>Pseudomonadati</taxon>
        <taxon>Pseudomonadota</taxon>
        <taxon>Gammaproteobacteria</taxon>
        <taxon>Oceanospirillales</taxon>
        <taxon>Oceanospirillaceae</taxon>
        <taxon>Marinobacterium</taxon>
    </lineage>
</organism>
<comment type="caution">
    <text evidence="1">The sequence shown here is derived from an EMBL/GenBank/DDBJ whole genome shotgun (WGS) entry which is preliminary data.</text>
</comment>
<name>A0ABS6M985_9GAMM</name>
<sequence length="609" mass="69706">MELELYIISGCRVGEKISLPDVQQPLQQTLPWVLEDEAIELRFRVPRHFANATLELYQHEIDATRIEYSDTSETTEFFWVPKISGYGTEKLFHNYFGISELTVLLKDADGTIVDLVSFQPVQVAAKATTAENVERMFDYLAGLSSEALHSVFSATRHSAGFNEGEASPSQALERIENSIELIRESLPILIHRPITRLIPEHKLISPSGSEEMDDSSIGWLLENLSVLEPDENPDQAHLMYEDQHYRASALRMPVLNENTDIYENWILHGFVDLLIREAQGLSQKYLAVCKSANKNQSLPRGYVSFFDKISRFKSHLIGSQLNKIDSMTDTLKQIKAHLDMRMPVTRALNERPIITPRVRINYVYLDLFVDVIKWHQNGSVDWSVYENLFAIQSIPDLFEAYSYFRVVQAVNRYFNSTIPDSEACPVLETKFKDGSGINLRILREPDYWTPEHNLSKNKEIVNSEAFSSRGQYDYKSRGQSGPYAKRVPDIVIEIHRPESNEIQLLVLDAKYTRRGKAFAFYLPELTMKYVHGIHRREQEVPTVTSLTILYTDNERSEFSSFHHGEMGIFGETPVMPNLQTLGLILGADRNQDKLQPLVTRLLDINGVRG</sequence>
<proteinExistence type="predicted"/>
<evidence type="ECO:0000313" key="1">
    <source>
        <dbReference type="EMBL" id="MBV0932851.1"/>
    </source>
</evidence>
<dbReference type="RefSeq" id="WP_217334280.1">
    <property type="nucleotide sequence ID" value="NZ_JAHQZT010000006.1"/>
</dbReference>
<evidence type="ECO:0008006" key="3">
    <source>
        <dbReference type="Google" id="ProtNLM"/>
    </source>
</evidence>
<accession>A0ABS6M985</accession>
<gene>
    <name evidence="1" type="ORF">KTN04_05810</name>
</gene>
<keyword evidence="2" id="KW-1185">Reference proteome</keyword>